<dbReference type="SUPFAM" id="SSF51283">
    <property type="entry name" value="dUTPase-like"/>
    <property type="match status" value="1"/>
</dbReference>
<evidence type="ECO:0000256" key="2">
    <source>
        <dbReference type="ARBA" id="ARBA00023080"/>
    </source>
</evidence>
<evidence type="ECO:0000256" key="1">
    <source>
        <dbReference type="ARBA" id="ARBA00022801"/>
    </source>
</evidence>
<organism evidence="3 4">
    <name type="scientific">Paenibacillus tianjinensis</name>
    <dbReference type="NCBI Taxonomy" id="2810347"/>
    <lineage>
        <taxon>Bacteria</taxon>
        <taxon>Bacillati</taxon>
        <taxon>Bacillota</taxon>
        <taxon>Bacilli</taxon>
        <taxon>Bacillales</taxon>
        <taxon>Paenibacillaceae</taxon>
        <taxon>Paenibacillus</taxon>
    </lineage>
</organism>
<reference evidence="3 4" key="1">
    <citation type="submission" date="2021-02" db="EMBL/GenBank/DDBJ databases">
        <title>Paenibacillus tianjinensis sp. nov.</title>
        <authorList>
            <person name="Liu H."/>
        </authorList>
    </citation>
    <scope>NUCLEOTIDE SEQUENCE [LARGE SCALE GENOMIC DNA]</scope>
    <source>
        <strain evidence="3 4">TB2019</strain>
    </source>
</reference>
<dbReference type="InterPro" id="IPR033704">
    <property type="entry name" value="dUTPase_trimeric"/>
</dbReference>
<evidence type="ECO:0000313" key="3">
    <source>
        <dbReference type="EMBL" id="QSF43373.1"/>
    </source>
</evidence>
<gene>
    <name evidence="3" type="ORF">JRJ22_19090</name>
</gene>
<dbReference type="InterPro" id="IPR036157">
    <property type="entry name" value="dUTPase-like_sf"/>
</dbReference>
<dbReference type="CDD" id="cd07557">
    <property type="entry name" value="trimeric_dUTPase"/>
    <property type="match status" value="1"/>
</dbReference>
<accession>A0ABX7L5N0</accession>
<dbReference type="Gene3D" id="2.70.40.10">
    <property type="match status" value="1"/>
</dbReference>
<keyword evidence="2" id="KW-0546">Nucleotide metabolism</keyword>
<keyword evidence="4" id="KW-1185">Reference proteome</keyword>
<evidence type="ECO:0000313" key="4">
    <source>
        <dbReference type="Proteomes" id="UP000663452"/>
    </source>
</evidence>
<keyword evidence="1" id="KW-0378">Hydrolase</keyword>
<sequence length="176" mass="19526">MTDIIKQPFQEEVNDKILYFAKVKETAIIPSKRVEDGCYDIYADQALKLIIINPNEIVTIPTGIASAFSSKYRLDFQRERGSTGSIGLVPRCGQVDSGYRGEVFIKLQNVTNRTIIITDNKEIIALGDYVVYPMSKAICQAALEIVPEVDVIEITPEQLESIPSERGKGKIGSSNK</sequence>
<proteinExistence type="predicted"/>
<dbReference type="Proteomes" id="UP000663452">
    <property type="component" value="Chromosome"/>
</dbReference>
<name>A0ABX7L5N0_9BACL</name>
<dbReference type="EMBL" id="CP070969">
    <property type="protein sequence ID" value="QSF43373.1"/>
    <property type="molecule type" value="Genomic_DNA"/>
</dbReference>
<protein>
    <submittedName>
        <fullName evidence="3">Uncharacterized protein</fullName>
    </submittedName>
</protein>
<dbReference type="RefSeq" id="WP_206101006.1">
    <property type="nucleotide sequence ID" value="NZ_CP070969.1"/>
</dbReference>